<evidence type="ECO:0000313" key="1">
    <source>
        <dbReference type="EMBL" id="KIY47786.1"/>
    </source>
</evidence>
<name>A0A0D7ACW2_9AGAR</name>
<gene>
    <name evidence="1" type="ORF">FISHEDRAFT_65949</name>
</gene>
<dbReference type="Pfam" id="PF19798">
    <property type="entry name" value="Sulfotransfer_5"/>
    <property type="match status" value="1"/>
</dbReference>
<reference evidence="1 2" key="1">
    <citation type="journal article" date="2015" name="Fungal Genet. Biol.">
        <title>Evolution of novel wood decay mechanisms in Agaricales revealed by the genome sequences of Fistulina hepatica and Cylindrobasidium torrendii.</title>
        <authorList>
            <person name="Floudas D."/>
            <person name="Held B.W."/>
            <person name="Riley R."/>
            <person name="Nagy L.G."/>
            <person name="Koehler G."/>
            <person name="Ransdell A.S."/>
            <person name="Younus H."/>
            <person name="Chow J."/>
            <person name="Chiniquy J."/>
            <person name="Lipzen A."/>
            <person name="Tritt A."/>
            <person name="Sun H."/>
            <person name="Haridas S."/>
            <person name="LaButti K."/>
            <person name="Ohm R.A."/>
            <person name="Kues U."/>
            <person name="Blanchette R.A."/>
            <person name="Grigoriev I.V."/>
            <person name="Minto R.E."/>
            <person name="Hibbett D.S."/>
        </authorList>
    </citation>
    <scope>NUCLEOTIDE SEQUENCE [LARGE SCALE GENOMIC DNA]</scope>
    <source>
        <strain evidence="1 2">ATCC 64428</strain>
    </source>
</reference>
<dbReference type="InterPro" id="IPR053226">
    <property type="entry name" value="Pyrrolopyrazine_biosynth_F"/>
</dbReference>
<dbReference type="InterPro" id="IPR027417">
    <property type="entry name" value="P-loop_NTPase"/>
</dbReference>
<dbReference type="EMBL" id="KN881928">
    <property type="protein sequence ID" value="KIY47786.1"/>
    <property type="molecule type" value="Genomic_DNA"/>
</dbReference>
<dbReference type="Proteomes" id="UP000054144">
    <property type="component" value="Unassembled WGS sequence"/>
</dbReference>
<proteinExistence type="predicted"/>
<keyword evidence="2" id="KW-1185">Reference proteome</keyword>
<protein>
    <recommendedName>
        <fullName evidence="3">Branched-chain-amino-acid aminotransferase-like protein 2</fullName>
    </recommendedName>
</protein>
<dbReference type="OrthoDB" id="2405944at2759"/>
<dbReference type="Gene3D" id="3.40.50.300">
    <property type="entry name" value="P-loop containing nucleotide triphosphate hydrolases"/>
    <property type="match status" value="1"/>
</dbReference>
<dbReference type="SUPFAM" id="SSF52540">
    <property type="entry name" value="P-loop containing nucleoside triphosphate hydrolases"/>
    <property type="match status" value="1"/>
</dbReference>
<evidence type="ECO:0000313" key="2">
    <source>
        <dbReference type="Proteomes" id="UP000054144"/>
    </source>
</evidence>
<dbReference type="AlphaFoldDB" id="A0A0D7ACW2"/>
<evidence type="ECO:0008006" key="3">
    <source>
        <dbReference type="Google" id="ProtNLM"/>
    </source>
</evidence>
<accession>A0A0D7ACW2</accession>
<organism evidence="1 2">
    <name type="scientific">Fistulina hepatica ATCC 64428</name>
    <dbReference type="NCBI Taxonomy" id="1128425"/>
    <lineage>
        <taxon>Eukaryota</taxon>
        <taxon>Fungi</taxon>
        <taxon>Dikarya</taxon>
        <taxon>Basidiomycota</taxon>
        <taxon>Agaricomycotina</taxon>
        <taxon>Agaricomycetes</taxon>
        <taxon>Agaricomycetidae</taxon>
        <taxon>Agaricales</taxon>
        <taxon>Fistulinaceae</taxon>
        <taxon>Fistulina</taxon>
    </lineage>
</organism>
<sequence>MTPRENSPIFLWCHPRSVSSAFERAFLTCSDEFICLHEPLSQAFYYGPEHISPRYVSEPPPILGHATTRSVHSLIFDRQRATDLRRVFVKDMAQFAISKPFQGRSVLSDPADATAALVFPLSSFAKAQHTFLIRDPRKSIPSLYALSIDKDRSGWDSFLPSEAGYAEQVLLFRIVTEVLHLPTVVVDADDLCARPLAALKAYCDAIGVSFTREMCSWQEGPVDTFGTWKGWHDDAERSTGFVKRECADQPRMEGLPESVAKCIDSNIPHFEYLHERRLRF</sequence>
<dbReference type="PANTHER" id="PTHR48419">
    <property type="entry name" value="SULFOTRANSFERASE DOMAIN-CONTAINING PROTEIN"/>
    <property type="match status" value="1"/>
</dbReference>
<dbReference type="PANTHER" id="PTHR48419:SF1">
    <property type="entry name" value="SULFOTRANSFERASE DOMAIN-CONTAINING PROTEIN"/>
    <property type="match status" value="1"/>
</dbReference>